<reference evidence="2" key="1">
    <citation type="submission" date="2015-04" db="UniProtKB">
        <authorList>
            <consortium name="EnsemblPlants"/>
        </authorList>
    </citation>
    <scope>IDENTIFICATION</scope>
</reference>
<feature type="domain" description="DUF3615" evidence="1">
    <location>
        <begin position="16"/>
        <end position="54"/>
    </location>
</feature>
<organism evidence="2">
    <name type="scientific">Oryza punctata</name>
    <name type="common">Red rice</name>
    <dbReference type="NCBI Taxonomy" id="4537"/>
    <lineage>
        <taxon>Eukaryota</taxon>
        <taxon>Viridiplantae</taxon>
        <taxon>Streptophyta</taxon>
        <taxon>Embryophyta</taxon>
        <taxon>Tracheophyta</taxon>
        <taxon>Spermatophyta</taxon>
        <taxon>Magnoliopsida</taxon>
        <taxon>Liliopsida</taxon>
        <taxon>Poales</taxon>
        <taxon>Poaceae</taxon>
        <taxon>BOP clade</taxon>
        <taxon>Oryzoideae</taxon>
        <taxon>Oryzeae</taxon>
        <taxon>Oryzinae</taxon>
        <taxon>Oryza</taxon>
    </lineage>
</organism>
<dbReference type="InterPro" id="IPR022059">
    <property type="entry name" value="DUF3615"/>
</dbReference>
<dbReference type="HOGENOM" id="CLU_2268166_0_0_1"/>
<dbReference type="PANTHER" id="PTHR33326">
    <property type="entry name" value="OS05G0543800 PROTEIN"/>
    <property type="match status" value="1"/>
</dbReference>
<keyword evidence="3" id="KW-1185">Reference proteome</keyword>
<dbReference type="PANTHER" id="PTHR33326:SF44">
    <property type="entry name" value="OS10G0494950 PROTEIN"/>
    <property type="match status" value="1"/>
</dbReference>
<reference evidence="2" key="2">
    <citation type="submission" date="2018-05" db="EMBL/GenBank/DDBJ databases">
        <title>OpunRS2 (Oryza punctata Reference Sequence Version 2).</title>
        <authorList>
            <person name="Zhang J."/>
            <person name="Kudrna D."/>
            <person name="Lee S."/>
            <person name="Talag J."/>
            <person name="Welchert J."/>
            <person name="Wing R.A."/>
        </authorList>
    </citation>
    <scope>NUCLEOTIDE SEQUENCE [LARGE SCALE GENOMIC DNA]</scope>
</reference>
<evidence type="ECO:0000259" key="1">
    <source>
        <dbReference type="Pfam" id="PF12274"/>
    </source>
</evidence>
<accession>A0A0E0L7H2</accession>
<dbReference type="STRING" id="4537.A0A0E0L7H2"/>
<dbReference type="Gramene" id="OPUNC06G02150.1">
    <property type="protein sequence ID" value="OPUNC06G02150.1"/>
    <property type="gene ID" value="OPUNC06G02150"/>
</dbReference>
<name>A0A0E0L7H2_ORYPU</name>
<evidence type="ECO:0000313" key="3">
    <source>
        <dbReference type="Proteomes" id="UP000026962"/>
    </source>
</evidence>
<dbReference type="AlphaFoldDB" id="A0A0E0L7H2"/>
<dbReference type="EnsemblPlants" id="OPUNC06G02150.1">
    <property type="protein sequence ID" value="OPUNC06G02150.1"/>
    <property type="gene ID" value="OPUNC06G02150"/>
</dbReference>
<dbReference type="Proteomes" id="UP000026962">
    <property type="component" value="Chromosome 6"/>
</dbReference>
<dbReference type="Pfam" id="PF12274">
    <property type="entry name" value="DUF3615"/>
    <property type="match status" value="1"/>
</dbReference>
<protein>
    <recommendedName>
        <fullName evidence="1">DUF3615 domain-containing protein</fullName>
    </recommendedName>
</protein>
<proteinExistence type="predicted"/>
<evidence type="ECO:0000313" key="2">
    <source>
        <dbReference type="EnsemblPlants" id="OPUNC06G02150.1"/>
    </source>
</evidence>
<sequence>MGLTVVWTTCSLLKISHMQGEDEWAVNCFCIVEPNTNGHCYGCRNNGSPGMKHPNTGSHLDGYLPFGVDYRNRKYDDNLNGHDKPLEMVYPPYASPMVVEKEN</sequence>